<feature type="compositionally biased region" description="Polar residues" evidence="9">
    <location>
        <begin position="648"/>
        <end position="658"/>
    </location>
</feature>
<evidence type="ECO:0000256" key="6">
    <source>
        <dbReference type="ARBA" id="ARBA00022989"/>
    </source>
</evidence>
<feature type="region of interest" description="Disordered" evidence="9">
    <location>
        <begin position="784"/>
        <end position="814"/>
    </location>
</feature>
<keyword evidence="3 10" id="KW-0812">Transmembrane</keyword>
<feature type="compositionally biased region" description="Low complexity" evidence="9">
    <location>
        <begin position="525"/>
        <end position="541"/>
    </location>
</feature>
<evidence type="ECO:0000256" key="2">
    <source>
        <dbReference type="ARBA" id="ARBA00022448"/>
    </source>
</evidence>
<sequence length="814" mass="94230">MAGMKFEYDENGGKFFYFFLSVYALILVPATYWLWPKSEEKQSTHLEDILSYPPCRDKYHLLRASEPRRRRRTIFVKIVLLAAWIILLILAYRVSLIETEHKEYDPFMILDVDLEASISEIKRAYRELSKKHHPDRGGDPEKFASFKLKTNSFNNKLKQKHEEAKNNWKTYGNPDGPGVTHFGIALPKWLVDHKNSLFVLLIYTGVFMIVLPVIICIWWQKSARYAGDHILIDTIKIYHFLLTKTSLISIKRSLLILSASAEFDRRLNPMIVDRPSDNIELPELFRELTNVQENIKEIPFQQLYSIKARTLIYAHLHRLDSLSDNLEKDKQYIVRRSINLINEIINVAVQLVNVQHIKHSEIGPKLETIENTMKLSPMMVQALLNTKSPLLQLPHITENHLRFFETKKRTIKHIRQFAAMGDEQRRSILRSITDEQYYDIMNVLAIYPHVTMTVSFGVANDDDEHIITTGAVVTLTMRLHRQNMSSLFSKELAINSSALTNNTLNSEGNEEEIGDRENRDKTNETLKASTTTTTSSKGWNNKSEKKKKANKDKGKKKGHPKSSTKAINKQTPTNTNNNQKKTIKNDNKDSSDDDSSKHSDDSPTNSRQRHEQTRDDLNETDNESNNNNNNNDDDDDNTNENIPNNSTPEQSESVISSNKTKTPDDDKDDDVFLERFQQQQRKREKLETKAKISHRVFCPFYPEIKQECWWLYVADRKQHALISVPIYLCNLKDDDEIEVKFSAPKLRGHYVYTVILRSDSYFDADVTENFSFDVQTAKKVADNHPQWDFSEDDGATNNKADDDEFATESDSDKD</sequence>
<evidence type="ECO:0000256" key="3">
    <source>
        <dbReference type="ARBA" id="ARBA00022692"/>
    </source>
</evidence>
<organism evidence="12 13">
    <name type="scientific">Rotaria socialis</name>
    <dbReference type="NCBI Taxonomy" id="392032"/>
    <lineage>
        <taxon>Eukaryota</taxon>
        <taxon>Metazoa</taxon>
        <taxon>Spiralia</taxon>
        <taxon>Gnathifera</taxon>
        <taxon>Rotifera</taxon>
        <taxon>Eurotatoria</taxon>
        <taxon>Bdelloidea</taxon>
        <taxon>Philodinida</taxon>
        <taxon>Philodinidae</taxon>
        <taxon>Rotaria</taxon>
    </lineage>
</organism>
<evidence type="ECO:0000256" key="1">
    <source>
        <dbReference type="ARBA" id="ARBA00004477"/>
    </source>
</evidence>
<dbReference type="PRINTS" id="PR00625">
    <property type="entry name" value="JDOMAIN"/>
</dbReference>
<feature type="transmembrane region" description="Helical" evidence="10">
    <location>
        <begin position="197"/>
        <end position="219"/>
    </location>
</feature>
<dbReference type="Gene3D" id="1.10.287.110">
    <property type="entry name" value="DnaJ domain"/>
    <property type="match status" value="1"/>
</dbReference>
<evidence type="ECO:0000256" key="5">
    <source>
        <dbReference type="ARBA" id="ARBA00022927"/>
    </source>
</evidence>
<feature type="compositionally biased region" description="Basic and acidic residues" evidence="9">
    <location>
        <begin position="608"/>
        <end position="617"/>
    </location>
</feature>
<feature type="transmembrane region" description="Helical" evidence="10">
    <location>
        <begin position="74"/>
        <end position="94"/>
    </location>
</feature>
<evidence type="ECO:0000313" key="13">
    <source>
        <dbReference type="Proteomes" id="UP000663869"/>
    </source>
</evidence>
<dbReference type="InterPro" id="IPR035892">
    <property type="entry name" value="C2_domain_sf"/>
</dbReference>
<dbReference type="Gene3D" id="2.60.40.150">
    <property type="entry name" value="C2 domain"/>
    <property type="match status" value="1"/>
</dbReference>
<dbReference type="GO" id="GO:0031207">
    <property type="term" value="C:Sec62/Sec63 complex"/>
    <property type="evidence" value="ECO:0007669"/>
    <property type="project" value="TreeGrafter"/>
</dbReference>
<dbReference type="Pfam" id="PF02889">
    <property type="entry name" value="Sec63"/>
    <property type="match status" value="1"/>
</dbReference>
<evidence type="ECO:0000256" key="10">
    <source>
        <dbReference type="SAM" id="Phobius"/>
    </source>
</evidence>
<evidence type="ECO:0000256" key="4">
    <source>
        <dbReference type="ARBA" id="ARBA00022824"/>
    </source>
</evidence>
<accession>A0A818FIC1</accession>
<dbReference type="Gene3D" id="1.10.150.20">
    <property type="entry name" value="5' to 3' exonuclease, C-terminal subdomain"/>
    <property type="match status" value="1"/>
</dbReference>
<feature type="transmembrane region" description="Helical" evidence="10">
    <location>
        <begin position="15"/>
        <end position="35"/>
    </location>
</feature>
<dbReference type="PANTHER" id="PTHR24075">
    <property type="entry name" value="SEC63 DOMAIN-CONTAINING"/>
    <property type="match status" value="1"/>
</dbReference>
<dbReference type="GO" id="GO:0008320">
    <property type="term" value="F:protein transmembrane transporter activity"/>
    <property type="evidence" value="ECO:0007669"/>
    <property type="project" value="TreeGrafter"/>
</dbReference>
<reference evidence="12" key="1">
    <citation type="submission" date="2021-02" db="EMBL/GenBank/DDBJ databases">
        <authorList>
            <person name="Nowell W R."/>
        </authorList>
    </citation>
    <scope>NUCLEOTIDE SEQUENCE</scope>
</reference>
<feature type="compositionally biased region" description="Basic residues" evidence="9">
    <location>
        <begin position="544"/>
        <end position="562"/>
    </location>
</feature>
<dbReference type="GO" id="GO:0006614">
    <property type="term" value="P:SRP-dependent cotranslational protein targeting to membrane"/>
    <property type="evidence" value="ECO:0007669"/>
    <property type="project" value="TreeGrafter"/>
</dbReference>
<dbReference type="Pfam" id="PF00226">
    <property type="entry name" value="DnaJ"/>
    <property type="match status" value="1"/>
</dbReference>
<dbReference type="AlphaFoldDB" id="A0A818FIC1"/>
<keyword evidence="7 10" id="KW-0472">Membrane</keyword>
<keyword evidence="6 10" id="KW-1133">Transmembrane helix</keyword>
<protein>
    <recommendedName>
        <fullName evidence="11">J domain-containing protein</fullName>
    </recommendedName>
</protein>
<feature type="compositionally biased region" description="Acidic residues" evidence="9">
    <location>
        <begin position="801"/>
        <end position="814"/>
    </location>
</feature>
<dbReference type="GO" id="GO:0003723">
    <property type="term" value="F:RNA binding"/>
    <property type="evidence" value="ECO:0007669"/>
    <property type="project" value="TreeGrafter"/>
</dbReference>
<dbReference type="PROSITE" id="PS50076">
    <property type="entry name" value="DNAJ_2"/>
    <property type="match status" value="1"/>
</dbReference>
<gene>
    <name evidence="12" type="ORF">FME351_LOCUS15066</name>
</gene>
<evidence type="ECO:0000259" key="11">
    <source>
        <dbReference type="PROSITE" id="PS50076"/>
    </source>
</evidence>
<evidence type="ECO:0000313" key="12">
    <source>
        <dbReference type="EMBL" id="CAF3474505.1"/>
    </source>
</evidence>
<keyword evidence="4" id="KW-0256">Endoplasmic reticulum</keyword>
<dbReference type="SUPFAM" id="SSF46565">
    <property type="entry name" value="Chaperone J-domain"/>
    <property type="match status" value="1"/>
</dbReference>
<dbReference type="Gene3D" id="1.10.3380.10">
    <property type="entry name" value="Sec63 N-terminal domain-like domain"/>
    <property type="match status" value="1"/>
</dbReference>
<dbReference type="InterPro" id="IPR004179">
    <property type="entry name" value="Sec63-dom"/>
</dbReference>
<dbReference type="Proteomes" id="UP000663869">
    <property type="component" value="Unassembled WGS sequence"/>
</dbReference>
<evidence type="ECO:0000256" key="9">
    <source>
        <dbReference type="SAM" id="MobiDB-lite"/>
    </source>
</evidence>
<feature type="compositionally biased region" description="Low complexity" evidence="9">
    <location>
        <begin position="563"/>
        <end position="580"/>
    </location>
</feature>
<keyword evidence="5" id="KW-0653">Protein transport</keyword>
<feature type="compositionally biased region" description="Basic and acidic residues" evidence="9">
    <location>
        <begin position="515"/>
        <end position="524"/>
    </location>
</feature>
<dbReference type="SMART" id="SM00271">
    <property type="entry name" value="DnaJ"/>
    <property type="match status" value="1"/>
</dbReference>
<comment type="subcellular location">
    <subcellularLocation>
        <location evidence="1">Endoplasmic reticulum membrane</location>
        <topology evidence="1">Multi-pass membrane protein</topology>
    </subcellularLocation>
</comment>
<dbReference type="CDD" id="cd06257">
    <property type="entry name" value="DnaJ"/>
    <property type="match status" value="1"/>
</dbReference>
<dbReference type="InterPro" id="IPR036869">
    <property type="entry name" value="J_dom_sf"/>
</dbReference>
<feature type="domain" description="J" evidence="11">
    <location>
        <begin position="105"/>
        <end position="172"/>
    </location>
</feature>
<proteinExistence type="predicted"/>
<dbReference type="InterPro" id="IPR001623">
    <property type="entry name" value="DnaJ_domain"/>
</dbReference>
<keyword evidence="2" id="KW-0813">Transport</keyword>
<name>A0A818FIC1_9BILA</name>
<dbReference type="SUPFAM" id="SSF81296">
    <property type="entry name" value="E set domains"/>
    <property type="match status" value="1"/>
</dbReference>
<evidence type="ECO:0000256" key="7">
    <source>
        <dbReference type="ARBA" id="ARBA00023136"/>
    </source>
</evidence>
<dbReference type="SUPFAM" id="SSF158702">
    <property type="entry name" value="Sec63 N-terminal domain-like"/>
    <property type="match status" value="1"/>
</dbReference>
<feature type="region of interest" description="Disordered" evidence="9">
    <location>
        <begin position="501"/>
        <end position="669"/>
    </location>
</feature>
<dbReference type="EMBL" id="CAJNYU010001862">
    <property type="protein sequence ID" value="CAF3474505.1"/>
    <property type="molecule type" value="Genomic_DNA"/>
</dbReference>
<feature type="compositionally biased region" description="Basic and acidic residues" evidence="9">
    <location>
        <begin position="583"/>
        <end position="601"/>
    </location>
</feature>
<dbReference type="PANTHER" id="PTHR24075:SF0">
    <property type="entry name" value="TRANSLOCATION PROTEIN SEC63 HOMOLOG"/>
    <property type="match status" value="1"/>
</dbReference>
<evidence type="ECO:0000256" key="8">
    <source>
        <dbReference type="ARBA" id="ARBA00023186"/>
    </source>
</evidence>
<dbReference type="GO" id="GO:0006620">
    <property type="term" value="P:post-translational protein targeting to endoplasmic reticulum membrane"/>
    <property type="evidence" value="ECO:0007669"/>
    <property type="project" value="TreeGrafter"/>
</dbReference>
<dbReference type="SMART" id="SM00973">
    <property type="entry name" value="Sec63"/>
    <property type="match status" value="1"/>
</dbReference>
<keyword evidence="8" id="KW-0143">Chaperone</keyword>
<dbReference type="InterPro" id="IPR014756">
    <property type="entry name" value="Ig_E-set"/>
</dbReference>
<comment type="caution">
    <text evidence="12">The sequence shown here is derived from an EMBL/GenBank/DDBJ whole genome shotgun (WGS) entry which is preliminary data.</text>
</comment>